<evidence type="ECO:0000313" key="3">
    <source>
        <dbReference type="Proteomes" id="UP000192266"/>
    </source>
</evidence>
<accession>A0A1W1VVN4</accession>
<dbReference type="Gene3D" id="2.30.280.10">
    <property type="entry name" value="SRA-YDG"/>
    <property type="match status" value="1"/>
</dbReference>
<feature type="domain" description="YDG" evidence="1">
    <location>
        <begin position="9"/>
        <end position="148"/>
    </location>
</feature>
<name>A0A1W1VVN4_9BACT</name>
<reference evidence="2 3" key="1">
    <citation type="submission" date="2017-04" db="EMBL/GenBank/DDBJ databases">
        <authorList>
            <person name="Afonso C.L."/>
            <person name="Miller P.J."/>
            <person name="Scott M.A."/>
            <person name="Spackman E."/>
            <person name="Goraichik I."/>
            <person name="Dimitrov K.M."/>
            <person name="Suarez D.L."/>
            <person name="Swayne D.E."/>
        </authorList>
    </citation>
    <scope>NUCLEOTIDE SEQUENCE [LARGE SCALE GENOMIC DNA]</scope>
    <source>
        <strain evidence="2 3">DSM 11622</strain>
    </source>
</reference>
<proteinExistence type="predicted"/>
<dbReference type="PROSITE" id="PS51015">
    <property type="entry name" value="YDG"/>
    <property type="match status" value="1"/>
</dbReference>
<dbReference type="AlphaFoldDB" id="A0A1W1VVN4"/>
<organism evidence="2 3">
    <name type="scientific">Hymenobacter roseosalivarius DSM 11622</name>
    <dbReference type="NCBI Taxonomy" id="645990"/>
    <lineage>
        <taxon>Bacteria</taxon>
        <taxon>Pseudomonadati</taxon>
        <taxon>Bacteroidota</taxon>
        <taxon>Cytophagia</taxon>
        <taxon>Cytophagales</taxon>
        <taxon>Hymenobacteraceae</taxon>
        <taxon>Hymenobacter</taxon>
    </lineage>
</organism>
<dbReference type="GO" id="GO:0061630">
    <property type="term" value="F:ubiquitin protein ligase activity"/>
    <property type="evidence" value="ECO:0007669"/>
    <property type="project" value="TreeGrafter"/>
</dbReference>
<dbReference type="EMBL" id="FWWW01000074">
    <property type="protein sequence ID" value="SMB96924.1"/>
    <property type="molecule type" value="Genomic_DNA"/>
</dbReference>
<dbReference type="Pfam" id="PF02182">
    <property type="entry name" value="SAD_SRA"/>
    <property type="match status" value="1"/>
</dbReference>
<evidence type="ECO:0000313" key="2">
    <source>
        <dbReference type="EMBL" id="SMB96924.1"/>
    </source>
</evidence>
<dbReference type="InterPro" id="IPR036987">
    <property type="entry name" value="SRA-YDG_sf"/>
</dbReference>
<dbReference type="STRING" id="645990.SAMN00120144_2963"/>
<dbReference type="InterPro" id="IPR003105">
    <property type="entry name" value="SRA_YDG"/>
</dbReference>
<keyword evidence="3" id="KW-1185">Reference proteome</keyword>
<protein>
    <submittedName>
        <fullName evidence="2">SRA-YDG domain protein</fullName>
    </submittedName>
</protein>
<dbReference type="InterPro" id="IPR015947">
    <property type="entry name" value="PUA-like_sf"/>
</dbReference>
<dbReference type="InterPro" id="IPR045134">
    <property type="entry name" value="UHRF1/2-like"/>
</dbReference>
<dbReference type="RefSeq" id="WP_084446377.1">
    <property type="nucleotide sequence ID" value="NZ_FWWW01000074.1"/>
</dbReference>
<dbReference type="SMART" id="SM00466">
    <property type="entry name" value="SRA"/>
    <property type="match status" value="1"/>
</dbReference>
<dbReference type="PANTHER" id="PTHR14140:SF27">
    <property type="entry name" value="OS04G0289800 PROTEIN"/>
    <property type="match status" value="1"/>
</dbReference>
<evidence type="ECO:0000259" key="1">
    <source>
        <dbReference type="PROSITE" id="PS51015"/>
    </source>
</evidence>
<dbReference type="OrthoDB" id="67788at2"/>
<dbReference type="PANTHER" id="PTHR14140">
    <property type="entry name" value="E3 UBIQUITIN-PROTEIN LIGASE UHRF-RELATED"/>
    <property type="match status" value="1"/>
</dbReference>
<dbReference type="Proteomes" id="UP000192266">
    <property type="component" value="Unassembled WGS sequence"/>
</dbReference>
<sequence length="153" mass="16896">MARQPAIFGEIAGIQEGHEFLNRLELSASGVHRPTRAGIGARSGLGAESIVLAECYEDDVDLGHVILYTGQGGRSSSSGQQVADQTMTGANLELARSQATDQPVRVVRRIQGTGGLFFYRYDGLYRITAYWQETGKSGFRIWRFKLERILSTR</sequence>
<dbReference type="GO" id="GO:0044027">
    <property type="term" value="P:negative regulation of gene expression via chromosomal CpG island methylation"/>
    <property type="evidence" value="ECO:0007669"/>
    <property type="project" value="TreeGrafter"/>
</dbReference>
<gene>
    <name evidence="2" type="ORF">SAMN00120144_2963</name>
</gene>
<dbReference type="GO" id="GO:0016567">
    <property type="term" value="P:protein ubiquitination"/>
    <property type="evidence" value="ECO:0007669"/>
    <property type="project" value="TreeGrafter"/>
</dbReference>
<dbReference type="SUPFAM" id="SSF88697">
    <property type="entry name" value="PUA domain-like"/>
    <property type="match status" value="1"/>
</dbReference>